<dbReference type="Proteomes" id="UP001553715">
    <property type="component" value="Unassembled WGS sequence"/>
</dbReference>
<dbReference type="Pfam" id="PF07969">
    <property type="entry name" value="Amidohydro_3"/>
    <property type="match status" value="1"/>
</dbReference>
<sequence length="430" mass="46737">MLPGFHDSHVHLRAAAAARLSVDLSVAGSIPALLAILQTSVAEFNGRWIRGWGWDESALRERRAPTVAEIDAITNGHPCALHHRTGKVVLLNSTARRILAGAGDETAPTGELVRADDPSLLRMPRQREQSLESSLNALSRELAAMGLTSVTEASATNTWDDIAQYETWVNRGVIRQRVNALLAVDQVSAVARNRERTPSRGGVRVLGAKVAAPSDGIAECVRHARGFGWPVAVHATEPDELEAALVAIEASGPPAWGRDRIEHLGLPLPGQLERIKATGTAVTTNPAFLTERAPKYRELLSPVEQEWLYPVASVISHGIPMAGASDRPVTVATPLDTMSAAVYRRRRGSGTEPLGVRERITPDDALGLITDKDEVDGPSREGWNHRRASHSPWSRTADTVVLGDDPRRMLEQTQVMATFVGGCMMWRREK</sequence>
<dbReference type="SUPFAM" id="SSF51556">
    <property type="entry name" value="Metallo-dependent hydrolases"/>
    <property type="match status" value="1"/>
</dbReference>
<keyword evidence="3" id="KW-1185">Reference proteome</keyword>
<dbReference type="Gene3D" id="3.10.310.70">
    <property type="match status" value="1"/>
</dbReference>
<dbReference type="PANTHER" id="PTHR22642:SF2">
    <property type="entry name" value="PROTEIN LONG AFTER FAR-RED 3"/>
    <property type="match status" value="1"/>
</dbReference>
<feature type="domain" description="Amidohydrolase 3" evidence="1">
    <location>
        <begin position="1"/>
        <end position="371"/>
    </location>
</feature>
<dbReference type="RefSeq" id="WP_268746245.1">
    <property type="nucleotide sequence ID" value="NZ_JBFBMH010000028.1"/>
</dbReference>
<evidence type="ECO:0000313" key="3">
    <source>
        <dbReference type="Proteomes" id="UP001553715"/>
    </source>
</evidence>
<dbReference type="InterPro" id="IPR013108">
    <property type="entry name" value="Amidohydro_3"/>
</dbReference>
<organism evidence="2 3">
    <name type="scientific">Microbacterium profundi</name>
    <dbReference type="NCBI Taxonomy" id="450380"/>
    <lineage>
        <taxon>Bacteria</taxon>
        <taxon>Bacillati</taxon>
        <taxon>Actinomycetota</taxon>
        <taxon>Actinomycetes</taxon>
        <taxon>Micrococcales</taxon>
        <taxon>Microbacteriaceae</taxon>
        <taxon>Microbacterium</taxon>
    </lineage>
</organism>
<dbReference type="EMBL" id="JBFBMH010000028">
    <property type="protein sequence ID" value="MEW1976357.1"/>
    <property type="molecule type" value="Genomic_DNA"/>
</dbReference>
<dbReference type="Gene3D" id="3.20.20.140">
    <property type="entry name" value="Metal-dependent hydrolases"/>
    <property type="match status" value="2"/>
</dbReference>
<dbReference type="PANTHER" id="PTHR22642">
    <property type="entry name" value="IMIDAZOLONEPROPIONASE"/>
    <property type="match status" value="1"/>
</dbReference>
<evidence type="ECO:0000313" key="2">
    <source>
        <dbReference type="EMBL" id="MEW1976357.1"/>
    </source>
</evidence>
<evidence type="ECO:0000259" key="1">
    <source>
        <dbReference type="Pfam" id="PF07969"/>
    </source>
</evidence>
<accession>A0ABV3LLU0</accession>
<reference evidence="2 3" key="1">
    <citation type="submission" date="2024-06" db="EMBL/GenBank/DDBJ databases">
        <title>The Natural Products Discovery Center: Release of the First 8490 Sequenced Strains for Exploring Actinobacteria Biosynthetic Diversity.</title>
        <authorList>
            <person name="Kalkreuter E."/>
            <person name="Kautsar S.A."/>
            <person name="Yang D."/>
            <person name="Bader C.D."/>
            <person name="Teijaro C.N."/>
            <person name="Fluegel L."/>
            <person name="Davis C.M."/>
            <person name="Simpson J.R."/>
            <person name="Lauterbach L."/>
            <person name="Steele A.D."/>
            <person name="Gui C."/>
            <person name="Meng S."/>
            <person name="Li G."/>
            <person name="Viehrig K."/>
            <person name="Ye F."/>
            <person name="Su P."/>
            <person name="Kiefer A.F."/>
            <person name="Nichols A."/>
            <person name="Cepeda A.J."/>
            <person name="Yan W."/>
            <person name="Fan B."/>
            <person name="Jiang Y."/>
            <person name="Adhikari A."/>
            <person name="Zheng C.-J."/>
            <person name="Schuster L."/>
            <person name="Cowan T.M."/>
            <person name="Smanski M.J."/>
            <person name="Chevrette M.G."/>
            <person name="De Carvalho L.P.S."/>
            <person name="Shen B."/>
        </authorList>
    </citation>
    <scope>NUCLEOTIDE SEQUENCE [LARGE SCALE GENOMIC DNA]</scope>
    <source>
        <strain evidence="2 3">NPDC077434</strain>
    </source>
</reference>
<comment type="caution">
    <text evidence="2">The sequence shown here is derived from an EMBL/GenBank/DDBJ whole genome shotgun (WGS) entry which is preliminary data.</text>
</comment>
<dbReference type="InterPro" id="IPR032466">
    <property type="entry name" value="Metal_Hydrolase"/>
</dbReference>
<name>A0ABV3LLU0_9MICO</name>
<proteinExistence type="predicted"/>
<protein>
    <submittedName>
        <fullName evidence="2">Amidohydrolase family protein</fullName>
    </submittedName>
</protein>
<gene>
    <name evidence="2" type="ORF">AB0301_14955</name>
</gene>